<evidence type="ECO:0008006" key="4">
    <source>
        <dbReference type="Google" id="ProtNLM"/>
    </source>
</evidence>
<dbReference type="Proteomes" id="UP001500866">
    <property type="component" value="Unassembled WGS sequence"/>
</dbReference>
<protein>
    <recommendedName>
        <fullName evidence="4">ABC-2 family transporter protein</fullName>
    </recommendedName>
</protein>
<evidence type="ECO:0000256" key="1">
    <source>
        <dbReference type="SAM" id="Phobius"/>
    </source>
</evidence>
<gene>
    <name evidence="2" type="ORF">GCM10009001_27310</name>
</gene>
<keyword evidence="1" id="KW-0472">Membrane</keyword>
<feature type="transmembrane region" description="Helical" evidence="1">
    <location>
        <begin position="94"/>
        <end position="121"/>
    </location>
</feature>
<accession>A0ABP3RJQ6</accession>
<sequence length="259" mass="30100">MLEYKYCTKKMMFFSIGYTLVIAILSTVYAANGFSNSLFDYIVNLRSGGSMNVITFYVGVLPTLAILLPILMDRMENDFIISRIKEKNKLLNQHIIFAAIISVIIIVLLAMTGIIGSFVAVGHIHNLWPTEQGMVYLILENKMHFPLYVNHVTSVKVWSYLLTSRFLVTVIIAFIIIFLKTILRNNMYVFFVSQMFFWIDSFLPKGFSLFTGKIRTGLDTWLSLQEQLFNFVYLILVIVILYLVCRRLYKTKEFYHKIN</sequence>
<organism evidence="2 3">
    <name type="scientific">Virgibacillus siamensis</name>
    <dbReference type="NCBI Taxonomy" id="480071"/>
    <lineage>
        <taxon>Bacteria</taxon>
        <taxon>Bacillati</taxon>
        <taxon>Bacillota</taxon>
        <taxon>Bacilli</taxon>
        <taxon>Bacillales</taxon>
        <taxon>Bacillaceae</taxon>
        <taxon>Virgibacillus</taxon>
    </lineage>
</organism>
<comment type="caution">
    <text evidence="2">The sequence shown here is derived from an EMBL/GenBank/DDBJ whole genome shotgun (WGS) entry which is preliminary data.</text>
</comment>
<dbReference type="RefSeq" id="WP_343814193.1">
    <property type="nucleotide sequence ID" value="NZ_BAAADS010000018.1"/>
</dbReference>
<feature type="transmembrane region" description="Helical" evidence="1">
    <location>
        <begin position="186"/>
        <end position="207"/>
    </location>
</feature>
<reference evidence="3" key="1">
    <citation type="journal article" date="2019" name="Int. J. Syst. Evol. Microbiol.">
        <title>The Global Catalogue of Microorganisms (GCM) 10K type strain sequencing project: providing services to taxonomists for standard genome sequencing and annotation.</title>
        <authorList>
            <consortium name="The Broad Institute Genomics Platform"/>
            <consortium name="The Broad Institute Genome Sequencing Center for Infectious Disease"/>
            <person name="Wu L."/>
            <person name="Ma J."/>
        </authorList>
    </citation>
    <scope>NUCLEOTIDE SEQUENCE [LARGE SCALE GENOMIC DNA]</scope>
    <source>
        <strain evidence="3">JCM 15395</strain>
    </source>
</reference>
<keyword evidence="1" id="KW-0812">Transmembrane</keyword>
<keyword evidence="3" id="KW-1185">Reference proteome</keyword>
<feature type="transmembrane region" description="Helical" evidence="1">
    <location>
        <begin position="54"/>
        <end position="73"/>
    </location>
</feature>
<name>A0ABP3RJQ6_9BACI</name>
<feature type="transmembrane region" description="Helical" evidence="1">
    <location>
        <begin position="227"/>
        <end position="245"/>
    </location>
</feature>
<evidence type="ECO:0000313" key="3">
    <source>
        <dbReference type="Proteomes" id="UP001500866"/>
    </source>
</evidence>
<keyword evidence="1" id="KW-1133">Transmembrane helix</keyword>
<proteinExistence type="predicted"/>
<evidence type="ECO:0000313" key="2">
    <source>
        <dbReference type="EMBL" id="GAA0608504.1"/>
    </source>
</evidence>
<dbReference type="EMBL" id="BAAADS010000018">
    <property type="protein sequence ID" value="GAA0608504.1"/>
    <property type="molecule type" value="Genomic_DNA"/>
</dbReference>
<feature type="transmembrane region" description="Helical" evidence="1">
    <location>
        <begin position="157"/>
        <end position="179"/>
    </location>
</feature>